<protein>
    <recommendedName>
        <fullName evidence="2">histidine kinase</fullName>
        <ecNumber evidence="2">2.7.13.3</ecNumber>
    </recommendedName>
</protein>
<dbReference type="AlphaFoldDB" id="A0A6P1SY49"/>
<evidence type="ECO:0000256" key="1">
    <source>
        <dbReference type="ARBA" id="ARBA00000085"/>
    </source>
</evidence>
<dbReference type="GO" id="GO:0000156">
    <property type="term" value="F:phosphorelay response regulator activity"/>
    <property type="evidence" value="ECO:0007669"/>
    <property type="project" value="TreeGrafter"/>
</dbReference>
<dbReference type="GO" id="GO:0000155">
    <property type="term" value="F:phosphorelay sensor kinase activity"/>
    <property type="evidence" value="ECO:0007669"/>
    <property type="project" value="InterPro"/>
</dbReference>
<accession>A0A6P1SY49</accession>
<dbReference type="InterPro" id="IPR003661">
    <property type="entry name" value="HisK_dim/P_dom"/>
</dbReference>
<dbReference type="InterPro" id="IPR036890">
    <property type="entry name" value="HATPase_C_sf"/>
</dbReference>
<feature type="domain" description="Histidine kinase" evidence="5">
    <location>
        <begin position="119"/>
        <end position="322"/>
    </location>
</feature>
<comment type="catalytic activity">
    <reaction evidence="1">
        <text>ATP + protein L-histidine = ADP + protein N-phospho-L-histidine.</text>
        <dbReference type="EC" id="2.7.13.3"/>
    </reaction>
</comment>
<dbReference type="EC" id="2.7.13.3" evidence="2"/>
<dbReference type="CDD" id="cd00082">
    <property type="entry name" value="HisKA"/>
    <property type="match status" value="1"/>
</dbReference>
<organism evidence="6 7">
    <name type="scientific">Algicella marina</name>
    <dbReference type="NCBI Taxonomy" id="2683284"/>
    <lineage>
        <taxon>Bacteria</taxon>
        <taxon>Pseudomonadati</taxon>
        <taxon>Pseudomonadota</taxon>
        <taxon>Alphaproteobacteria</taxon>
        <taxon>Rhodobacterales</taxon>
        <taxon>Paracoccaceae</taxon>
        <taxon>Algicella</taxon>
    </lineage>
</organism>
<dbReference type="GO" id="GO:0030295">
    <property type="term" value="F:protein kinase activator activity"/>
    <property type="evidence" value="ECO:0007669"/>
    <property type="project" value="TreeGrafter"/>
</dbReference>
<keyword evidence="3" id="KW-0808">Transferase</keyword>
<evidence type="ECO:0000256" key="4">
    <source>
        <dbReference type="ARBA" id="ARBA00022777"/>
    </source>
</evidence>
<dbReference type="InterPro" id="IPR050351">
    <property type="entry name" value="BphY/WalK/GraS-like"/>
</dbReference>
<proteinExistence type="predicted"/>
<gene>
    <name evidence="6" type="ORF">GO499_01290</name>
</gene>
<dbReference type="Proteomes" id="UP000464495">
    <property type="component" value="Chromosome"/>
</dbReference>
<keyword evidence="4" id="KW-0418">Kinase</keyword>
<evidence type="ECO:0000313" key="6">
    <source>
        <dbReference type="EMBL" id="QHQ33909.1"/>
    </source>
</evidence>
<dbReference type="RefSeq" id="WP_161860479.1">
    <property type="nucleotide sequence ID" value="NZ_CP046620.1"/>
</dbReference>
<dbReference type="PANTHER" id="PTHR42878:SF14">
    <property type="entry name" value="OSMOLARITY TWO-COMPONENT SYSTEM PROTEIN SSK1"/>
    <property type="match status" value="1"/>
</dbReference>
<dbReference type="KEGG" id="amaq:GO499_01290"/>
<dbReference type="SUPFAM" id="SSF47384">
    <property type="entry name" value="Homodimeric domain of signal transducing histidine kinase"/>
    <property type="match status" value="1"/>
</dbReference>
<dbReference type="PROSITE" id="PS50109">
    <property type="entry name" value="HIS_KIN"/>
    <property type="match status" value="1"/>
</dbReference>
<dbReference type="Gene3D" id="3.30.565.10">
    <property type="entry name" value="Histidine kinase-like ATPase, C-terminal domain"/>
    <property type="match status" value="1"/>
</dbReference>
<dbReference type="EMBL" id="CP046620">
    <property type="protein sequence ID" value="QHQ33909.1"/>
    <property type="molecule type" value="Genomic_DNA"/>
</dbReference>
<evidence type="ECO:0000259" key="5">
    <source>
        <dbReference type="PROSITE" id="PS50109"/>
    </source>
</evidence>
<dbReference type="Pfam" id="PF00512">
    <property type="entry name" value="HisKA"/>
    <property type="match status" value="1"/>
</dbReference>
<dbReference type="SUPFAM" id="SSF55874">
    <property type="entry name" value="ATPase domain of HSP90 chaperone/DNA topoisomerase II/histidine kinase"/>
    <property type="match status" value="1"/>
</dbReference>
<dbReference type="Gene3D" id="1.10.287.130">
    <property type="match status" value="1"/>
</dbReference>
<reference evidence="6 7" key="1">
    <citation type="submission" date="2019-12" db="EMBL/GenBank/DDBJ databases">
        <title>Complete genome sequence of Algicella marina strain 9Alg 56(T) isolated from the red alga Tichocarpus crinitus.</title>
        <authorList>
            <person name="Kim S.-G."/>
            <person name="Nedashkovskaya O.I."/>
        </authorList>
    </citation>
    <scope>NUCLEOTIDE SEQUENCE [LARGE SCALE GENOMIC DNA]</scope>
    <source>
        <strain evidence="6 7">9Alg 56</strain>
    </source>
</reference>
<dbReference type="GO" id="GO:0007234">
    <property type="term" value="P:osmosensory signaling via phosphorelay pathway"/>
    <property type="evidence" value="ECO:0007669"/>
    <property type="project" value="TreeGrafter"/>
</dbReference>
<dbReference type="SMART" id="SM00388">
    <property type="entry name" value="HisKA"/>
    <property type="match status" value="1"/>
</dbReference>
<keyword evidence="7" id="KW-1185">Reference proteome</keyword>
<dbReference type="PANTHER" id="PTHR42878">
    <property type="entry name" value="TWO-COMPONENT HISTIDINE KINASE"/>
    <property type="match status" value="1"/>
</dbReference>
<evidence type="ECO:0000313" key="7">
    <source>
        <dbReference type="Proteomes" id="UP000464495"/>
    </source>
</evidence>
<evidence type="ECO:0000256" key="2">
    <source>
        <dbReference type="ARBA" id="ARBA00012438"/>
    </source>
</evidence>
<evidence type="ECO:0000256" key="3">
    <source>
        <dbReference type="ARBA" id="ARBA00022679"/>
    </source>
</evidence>
<name>A0A6P1SY49_9RHOB</name>
<sequence>MQDAFRAYELLDIPVLLIARQEDGTCRCLSVNPACTDITGIAAGDEPGAELAALAAECTASSTSLKRTMALPLANGTQQLDVTIRPAESPLQALLVTLLPATATATALKYPESERFIARAAHDLRTPMRNVQSIAEMLLETLPEEDEDNRKLTEMLMRIGQNGGKMIDEIIDFVTLANQEAVVRTLELDNFVTARLLQQDSDFRHSISAPPIQLECNEPAFCTVIDKLIANALVGASGGNVVMMLEVEQQPDGLLAFHFSDNSRNHEAIAAILSEDRTALWNAGLGLAVMRRIILASGGSLSAGPPGIPGGNALTFRLPGRVLR</sequence>
<dbReference type="InterPro" id="IPR005467">
    <property type="entry name" value="His_kinase_dom"/>
</dbReference>
<dbReference type="InterPro" id="IPR036097">
    <property type="entry name" value="HisK_dim/P_sf"/>
</dbReference>